<proteinExistence type="inferred from homology"/>
<reference evidence="4" key="1">
    <citation type="submission" date="2025-08" db="UniProtKB">
        <authorList>
            <consortium name="RefSeq"/>
        </authorList>
    </citation>
    <scope>IDENTIFICATION</scope>
</reference>
<sequence>MASKAAAALLDELMGRNRNLASDEKSKELRWDDAEVCKRYLCGFCPHELFVNTRADLGPCDKIHDEALRKEYLTSSRFQRMGYAEEFLRFLQGILNDVERRIRRGEARLSFNAEKTNPNNAMPAKYEEKIGMLSEKVNGLLQQAEQLGLEGKVEEAQGVMKLCEQLKDERESLRMTAEIATSQEKQMEVCKICGAFLIVGDAQSRIDDHLMGKQHVGYARIRATVEEMIRKRNAPDEERETRRHQRDVERQQQDEERKKQRDERDKELEKEREEQKKQRDEERSRERKRSDSRERERSRSREQRRRSSRERSRRSSVSRDRRRRSRSRDRRRRSSKSHDRRRSRSRDRQDRSRHRRDGSKSRARKHRSSSRERRSRHRSRSRSHSRDRRHSGQRNEDKRSRSQSQDKEKREPEKRAESEKRESKERDEALGIKDADNSNDHQAKEDLQNSVSMETTPEQAHTDSGAGDCSTMTDSPQMQALLQ</sequence>
<feature type="compositionally biased region" description="Polar residues" evidence="2">
    <location>
        <begin position="470"/>
        <end position="483"/>
    </location>
</feature>
<evidence type="ECO:0000256" key="2">
    <source>
        <dbReference type="SAM" id="MobiDB-lite"/>
    </source>
</evidence>
<evidence type="ECO:0000313" key="4">
    <source>
        <dbReference type="RefSeq" id="XP_014663193.1"/>
    </source>
</evidence>
<gene>
    <name evidence="4" type="primary">LOC106805930</name>
</gene>
<dbReference type="RefSeq" id="XP_014663193.1">
    <property type="nucleotide sequence ID" value="XM_014807707.1"/>
</dbReference>
<accession>A0ABM1DTC2</accession>
<keyword evidence="3" id="KW-1185">Reference proteome</keyword>
<comment type="similarity">
    <text evidence="1">Belongs to the Luc7 family.</text>
</comment>
<protein>
    <submittedName>
        <fullName evidence="4">Luc7-like protein 3</fullName>
    </submittedName>
</protein>
<feature type="compositionally biased region" description="Basic residues" evidence="2">
    <location>
        <begin position="302"/>
        <end position="392"/>
    </location>
</feature>
<name>A0ABM1DTC2_PRICU</name>
<dbReference type="InterPro" id="IPR004882">
    <property type="entry name" value="Luc7-rel"/>
</dbReference>
<feature type="compositionally biased region" description="Basic and acidic residues" evidence="2">
    <location>
        <begin position="393"/>
        <end position="447"/>
    </location>
</feature>
<feature type="compositionally biased region" description="Polar residues" evidence="2">
    <location>
        <begin position="448"/>
        <end position="459"/>
    </location>
</feature>
<organism evidence="3 4">
    <name type="scientific">Priapulus caudatus</name>
    <name type="common">Priapulid worm</name>
    <dbReference type="NCBI Taxonomy" id="37621"/>
    <lineage>
        <taxon>Eukaryota</taxon>
        <taxon>Metazoa</taxon>
        <taxon>Ecdysozoa</taxon>
        <taxon>Scalidophora</taxon>
        <taxon>Priapulida</taxon>
        <taxon>Priapulimorpha</taxon>
        <taxon>Priapulimorphida</taxon>
        <taxon>Priapulidae</taxon>
        <taxon>Priapulus</taxon>
    </lineage>
</organism>
<feature type="region of interest" description="Disordered" evidence="2">
    <location>
        <begin position="232"/>
        <end position="483"/>
    </location>
</feature>
<dbReference type="PANTHER" id="PTHR12375">
    <property type="entry name" value="RNA-BINDING PROTEIN LUC7-RELATED"/>
    <property type="match status" value="1"/>
</dbReference>
<evidence type="ECO:0000256" key="1">
    <source>
        <dbReference type="ARBA" id="ARBA00005655"/>
    </source>
</evidence>
<dbReference type="Proteomes" id="UP000695022">
    <property type="component" value="Unplaced"/>
</dbReference>
<feature type="compositionally biased region" description="Basic and acidic residues" evidence="2">
    <location>
        <begin position="232"/>
        <end position="301"/>
    </location>
</feature>
<dbReference type="Pfam" id="PF03194">
    <property type="entry name" value="LUC7"/>
    <property type="match status" value="1"/>
</dbReference>
<evidence type="ECO:0000313" key="3">
    <source>
        <dbReference type="Proteomes" id="UP000695022"/>
    </source>
</evidence>
<dbReference type="GeneID" id="106805930"/>